<proteinExistence type="predicted"/>
<reference evidence="1 2" key="1">
    <citation type="submission" date="2016-10" db="EMBL/GenBank/DDBJ databases">
        <authorList>
            <person name="de Groot N.N."/>
        </authorList>
    </citation>
    <scope>NUCLEOTIDE SEQUENCE [LARGE SCALE GENOMIC DNA]</scope>
    <source>
        <strain evidence="1 2">DSM 46701</strain>
    </source>
</reference>
<keyword evidence="2" id="KW-1185">Reference proteome</keyword>
<dbReference type="AlphaFoldDB" id="A0A1H8J3V8"/>
<protein>
    <submittedName>
        <fullName evidence="1">Uncharacterized protein</fullName>
    </submittedName>
</protein>
<dbReference type="EMBL" id="FOCQ01000021">
    <property type="protein sequence ID" value="SEN75623.1"/>
    <property type="molecule type" value="Genomic_DNA"/>
</dbReference>
<evidence type="ECO:0000313" key="2">
    <source>
        <dbReference type="Proteomes" id="UP000199695"/>
    </source>
</evidence>
<organism evidence="1 2">
    <name type="scientific">Lihuaxuella thermophila</name>
    <dbReference type="NCBI Taxonomy" id="1173111"/>
    <lineage>
        <taxon>Bacteria</taxon>
        <taxon>Bacillati</taxon>
        <taxon>Bacillota</taxon>
        <taxon>Bacilli</taxon>
        <taxon>Bacillales</taxon>
        <taxon>Thermoactinomycetaceae</taxon>
        <taxon>Lihuaxuella</taxon>
    </lineage>
</organism>
<dbReference type="Proteomes" id="UP000199695">
    <property type="component" value="Unassembled WGS sequence"/>
</dbReference>
<sequence>MIRPFKWKDIYYIIHSHYEIYHNEYGYDLSFRDFILRHHYRLLHHYNHCLHCLRHMNFRHRQTQILFHHSL</sequence>
<accession>A0A1H8J3V8</accession>
<evidence type="ECO:0000313" key="1">
    <source>
        <dbReference type="EMBL" id="SEN75623.1"/>
    </source>
</evidence>
<gene>
    <name evidence="1" type="ORF">SAMN05444955_12153</name>
</gene>
<name>A0A1H8J3V8_9BACL</name>